<dbReference type="PROSITE" id="PS51375">
    <property type="entry name" value="PPR"/>
    <property type="match status" value="3"/>
</dbReference>
<dbReference type="Pfam" id="PF13812">
    <property type="entry name" value="PPR_3"/>
    <property type="match status" value="1"/>
</dbReference>
<dbReference type="InterPro" id="IPR002885">
    <property type="entry name" value="PPR_rpt"/>
</dbReference>
<dbReference type="Pfam" id="PF01535">
    <property type="entry name" value="PPR"/>
    <property type="match status" value="1"/>
</dbReference>
<proteinExistence type="inferred from homology"/>
<dbReference type="EMBL" id="NMUH01000775">
    <property type="protein sequence ID" value="MQL84633.1"/>
    <property type="molecule type" value="Genomic_DNA"/>
</dbReference>
<gene>
    <name evidence="4" type="ORF">Taro_017143</name>
</gene>
<feature type="repeat" description="PPR" evidence="3">
    <location>
        <begin position="534"/>
        <end position="568"/>
    </location>
</feature>
<keyword evidence="2" id="KW-0677">Repeat</keyword>
<dbReference type="Proteomes" id="UP000652761">
    <property type="component" value="Unassembled WGS sequence"/>
</dbReference>
<accession>A0A843UV41</accession>
<comment type="caution">
    <text evidence="4">The sequence shown here is derived from an EMBL/GenBank/DDBJ whole genome shotgun (WGS) entry which is preliminary data.</text>
</comment>
<dbReference type="Pfam" id="PF13041">
    <property type="entry name" value="PPR_2"/>
    <property type="match status" value="1"/>
</dbReference>
<dbReference type="AlphaFoldDB" id="A0A843UV41"/>
<evidence type="ECO:0000313" key="5">
    <source>
        <dbReference type="Proteomes" id="UP000652761"/>
    </source>
</evidence>
<dbReference type="Gene3D" id="1.25.40.10">
    <property type="entry name" value="Tetratricopeptide repeat domain"/>
    <property type="match status" value="3"/>
</dbReference>
<dbReference type="NCBIfam" id="TIGR00756">
    <property type="entry name" value="PPR"/>
    <property type="match status" value="3"/>
</dbReference>
<organism evidence="4 5">
    <name type="scientific">Colocasia esculenta</name>
    <name type="common">Wild taro</name>
    <name type="synonym">Arum esculentum</name>
    <dbReference type="NCBI Taxonomy" id="4460"/>
    <lineage>
        <taxon>Eukaryota</taxon>
        <taxon>Viridiplantae</taxon>
        <taxon>Streptophyta</taxon>
        <taxon>Embryophyta</taxon>
        <taxon>Tracheophyta</taxon>
        <taxon>Spermatophyta</taxon>
        <taxon>Magnoliopsida</taxon>
        <taxon>Liliopsida</taxon>
        <taxon>Araceae</taxon>
        <taxon>Aroideae</taxon>
        <taxon>Colocasieae</taxon>
        <taxon>Colocasia</taxon>
    </lineage>
</organism>
<dbReference type="PANTHER" id="PTHR46598:SF1">
    <property type="entry name" value="OS10G0422566 PROTEIN"/>
    <property type="match status" value="1"/>
</dbReference>
<evidence type="ECO:0000313" key="4">
    <source>
        <dbReference type="EMBL" id="MQL84633.1"/>
    </source>
</evidence>
<comment type="similarity">
    <text evidence="1">Belongs to the PPR family. P subfamily.</text>
</comment>
<feature type="repeat" description="PPR" evidence="3">
    <location>
        <begin position="569"/>
        <end position="603"/>
    </location>
</feature>
<protein>
    <recommendedName>
        <fullName evidence="6">Pentatricopeptide repeat-containing protein</fullName>
    </recommendedName>
</protein>
<evidence type="ECO:0000256" key="1">
    <source>
        <dbReference type="ARBA" id="ARBA00007626"/>
    </source>
</evidence>
<evidence type="ECO:0000256" key="3">
    <source>
        <dbReference type="PROSITE-ProRule" id="PRU00708"/>
    </source>
</evidence>
<dbReference type="OrthoDB" id="726314at2759"/>
<evidence type="ECO:0000256" key="2">
    <source>
        <dbReference type="ARBA" id="ARBA00022737"/>
    </source>
</evidence>
<feature type="repeat" description="PPR" evidence="3">
    <location>
        <begin position="641"/>
        <end position="675"/>
    </location>
</feature>
<keyword evidence="5" id="KW-1185">Reference proteome</keyword>
<name>A0A843UV41_COLES</name>
<dbReference type="PANTHER" id="PTHR46598">
    <property type="entry name" value="BNAC05G43320D PROTEIN"/>
    <property type="match status" value="1"/>
</dbReference>
<reference evidence="4" key="1">
    <citation type="submission" date="2017-07" db="EMBL/GenBank/DDBJ databases">
        <title>Taro Niue Genome Assembly and Annotation.</title>
        <authorList>
            <person name="Atibalentja N."/>
            <person name="Keating K."/>
            <person name="Fields C.J."/>
        </authorList>
    </citation>
    <scope>NUCLEOTIDE SEQUENCE</scope>
    <source>
        <strain evidence="4">Niue_2</strain>
        <tissue evidence="4">Leaf</tissue>
    </source>
</reference>
<evidence type="ECO:0008006" key="6">
    <source>
        <dbReference type="Google" id="ProtNLM"/>
    </source>
</evidence>
<feature type="non-terminal residue" evidence="4">
    <location>
        <position position="737"/>
    </location>
</feature>
<sequence length="737" mass="82838">MYNDSNVMAAASFMERLLATGKGFCRSNPSSTSVFVSLLVGSLCRPSGAVTCHDLAYLHHMPIRQFTGFSCNSIRPPFSCRNRKEPLFSTVAESILVRAQDPGQVASEIINALYIKRLDQACKFYEQYVDMEDFPRKSVLSKLICCLAESCDHQWLNKAYNLVEQAFEEKKENLLEKHVLLYLSFILARYELPVPASTILRKLVEIGEFPPVAAWTGIIAHMSQSAAGAFLAAELVGEIGYIFKDHRVDPRKKCNRPLILMRPDPVAFNIAVTGCLVFGITRKAEQLVELMPRVGVKADANLLIVMARLHEKNGRLNEIKELKRHIDEECGLNDLQFQQFYNCLLSCHLKFGDLISACDIVLDMLRKAKKAKSSLTAAKSILEVVQNGKDFVAFENFEAKEIDVTKKFNLNKSQTPTYVEFLRDRNFWRLASEAKVLLDLLSAQLQTQVDLVKSEHGILHPSDGIYAKLVKAFLEADKVSELAAFLIKANNEDYPVSSENSVVFQVINSCIDLGLLDHAHDLLDELRFHGVRVGSSAYSSLLKAYCKERRLGEINALLKDAQKSGVQLDSSCYESLIQARVHQKDINGALHLFKEMKDSNISRSSQQEFDTLVQGCARDGKAGLMARLLQEINDDQVFDCGVHDWNNVIHFFCKKKLMQDAQRALKKMRALGHSPNAQTFHSLITGYAALGGKYTEITDLWGEMKVLADSNSINFDQELLDSLLYCFVRGGFFLRAN</sequence>
<dbReference type="InterPro" id="IPR011990">
    <property type="entry name" value="TPR-like_helical_dom_sf"/>
</dbReference>